<evidence type="ECO:0000313" key="1">
    <source>
        <dbReference type="EMBL" id="KAJ8973565.1"/>
    </source>
</evidence>
<dbReference type="InterPro" id="IPR013320">
    <property type="entry name" value="ConA-like_dom_sf"/>
</dbReference>
<evidence type="ECO:0000313" key="2">
    <source>
        <dbReference type="Proteomes" id="UP001162164"/>
    </source>
</evidence>
<dbReference type="Proteomes" id="UP001162164">
    <property type="component" value="Unassembled WGS sequence"/>
</dbReference>
<keyword evidence="2" id="KW-1185">Reference proteome</keyword>
<dbReference type="EMBL" id="JAPWTJ010001150">
    <property type="protein sequence ID" value="KAJ8973565.1"/>
    <property type="molecule type" value="Genomic_DNA"/>
</dbReference>
<organism evidence="1 2">
    <name type="scientific">Molorchus minor</name>
    <dbReference type="NCBI Taxonomy" id="1323400"/>
    <lineage>
        <taxon>Eukaryota</taxon>
        <taxon>Metazoa</taxon>
        <taxon>Ecdysozoa</taxon>
        <taxon>Arthropoda</taxon>
        <taxon>Hexapoda</taxon>
        <taxon>Insecta</taxon>
        <taxon>Pterygota</taxon>
        <taxon>Neoptera</taxon>
        <taxon>Endopterygota</taxon>
        <taxon>Coleoptera</taxon>
        <taxon>Polyphaga</taxon>
        <taxon>Cucujiformia</taxon>
        <taxon>Chrysomeloidea</taxon>
        <taxon>Cerambycidae</taxon>
        <taxon>Lamiinae</taxon>
        <taxon>Monochamini</taxon>
        <taxon>Molorchus</taxon>
    </lineage>
</organism>
<comment type="caution">
    <text evidence="1">The sequence shown here is derived from an EMBL/GenBank/DDBJ whole genome shotgun (WGS) entry which is preliminary data.</text>
</comment>
<protein>
    <submittedName>
        <fullName evidence="1">Uncharacterized protein</fullName>
    </submittedName>
</protein>
<name>A0ABQ9J7G4_9CUCU</name>
<reference evidence="1" key="1">
    <citation type="journal article" date="2023" name="Insect Mol. Biol.">
        <title>Genome sequencing provides insights into the evolution of gene families encoding plant cell wall-degrading enzymes in longhorned beetles.</title>
        <authorList>
            <person name="Shin N.R."/>
            <person name="Okamura Y."/>
            <person name="Kirsch R."/>
            <person name="Pauchet Y."/>
        </authorList>
    </citation>
    <scope>NUCLEOTIDE SEQUENCE</scope>
    <source>
        <strain evidence="1">MMC_N1</strain>
    </source>
</reference>
<sequence length="153" mass="17264">MFSRVGHNAKLTIREELANGTEYSTVKEKKLSGPYTIFNLDKDKSKIFVGSVPPQNYKMQKEIVINYFVGEIEDLVIGNTPVGLWNFNYAYNTRGAMERNKLVNLAPSTGYRFNGNGYVILDGSSYTLRARSSIQLMFKTFANNGLLFLAGKR</sequence>
<dbReference type="SUPFAM" id="SSF49899">
    <property type="entry name" value="Concanavalin A-like lectins/glucanases"/>
    <property type="match status" value="2"/>
</dbReference>
<dbReference type="Gene3D" id="2.60.120.200">
    <property type="match status" value="2"/>
</dbReference>
<proteinExistence type="predicted"/>
<accession>A0ABQ9J7G4</accession>
<gene>
    <name evidence="1" type="ORF">NQ317_009589</name>
</gene>